<dbReference type="Proteomes" id="UP000708148">
    <property type="component" value="Unassembled WGS sequence"/>
</dbReference>
<keyword evidence="3" id="KW-0472">Membrane</keyword>
<keyword evidence="3" id="KW-0812">Transmembrane</keyword>
<dbReference type="OrthoDB" id="6407006at2759"/>
<sequence length="318" mass="35240">MFLQAVRIFNTVVMKIMFMFGTIFSKLSHVLIHPKSDFWRFWRLLTVLQTACLFLSLLVQRVMQPQKGRLPYLASIRRHGTREHVCTGILVDKWVVLTAAHCVYPQSPYSAGPRPVVHIGATSVDGRDDEVQVTMVSSTHIHERWTPALGQRSPFNVALLRLSQSSDRHVPQILTDHVGLRIGLMLYVAGWGVDPGGPKLGQSIFGTLKVEHHQFLDGTHCNRSTLWAGEIQGGLVCGLAQEGQASCIADSGSPMMLLDMPGYDVDCGSPQLDFLVGINIDGAPCGTSAKPDIFLDLRDLAPWIQQHIDVDGHHKHEL</sequence>
<dbReference type="InterPro" id="IPR018114">
    <property type="entry name" value="TRYPSIN_HIS"/>
</dbReference>
<gene>
    <name evidence="5" type="ORF">OSTQU699_LOCUS9182</name>
</gene>
<comment type="similarity">
    <text evidence="1">Belongs to the peptidase S1 family.</text>
</comment>
<dbReference type="SUPFAM" id="SSF50494">
    <property type="entry name" value="Trypsin-like serine proteases"/>
    <property type="match status" value="1"/>
</dbReference>
<feature type="transmembrane region" description="Helical" evidence="3">
    <location>
        <begin position="38"/>
        <end position="59"/>
    </location>
</feature>
<organism evidence="5 6">
    <name type="scientific">Ostreobium quekettii</name>
    <dbReference type="NCBI Taxonomy" id="121088"/>
    <lineage>
        <taxon>Eukaryota</taxon>
        <taxon>Viridiplantae</taxon>
        <taxon>Chlorophyta</taxon>
        <taxon>core chlorophytes</taxon>
        <taxon>Ulvophyceae</taxon>
        <taxon>TCBD clade</taxon>
        <taxon>Bryopsidales</taxon>
        <taxon>Ostreobineae</taxon>
        <taxon>Ostreobiaceae</taxon>
        <taxon>Ostreobium</taxon>
    </lineage>
</organism>
<dbReference type="PROSITE" id="PS00134">
    <property type="entry name" value="TRYPSIN_HIS"/>
    <property type="match status" value="1"/>
</dbReference>
<reference evidence="5" key="1">
    <citation type="submission" date="2020-12" db="EMBL/GenBank/DDBJ databases">
        <authorList>
            <person name="Iha C."/>
        </authorList>
    </citation>
    <scope>NUCLEOTIDE SEQUENCE</scope>
</reference>
<dbReference type="SMART" id="SM00020">
    <property type="entry name" value="Tryp_SPc"/>
    <property type="match status" value="1"/>
</dbReference>
<keyword evidence="6" id="KW-1185">Reference proteome</keyword>
<dbReference type="Pfam" id="PF00089">
    <property type="entry name" value="Trypsin"/>
    <property type="match status" value="1"/>
</dbReference>
<evidence type="ECO:0000259" key="4">
    <source>
        <dbReference type="PROSITE" id="PS50240"/>
    </source>
</evidence>
<dbReference type="PROSITE" id="PS50240">
    <property type="entry name" value="TRYPSIN_DOM"/>
    <property type="match status" value="1"/>
</dbReference>
<dbReference type="InterPro" id="IPR001314">
    <property type="entry name" value="Peptidase_S1A"/>
</dbReference>
<dbReference type="InterPro" id="IPR009003">
    <property type="entry name" value="Peptidase_S1_PA"/>
</dbReference>
<dbReference type="GO" id="GO:0006508">
    <property type="term" value="P:proteolysis"/>
    <property type="evidence" value="ECO:0007669"/>
    <property type="project" value="InterPro"/>
</dbReference>
<feature type="domain" description="Peptidase S1" evidence="4">
    <location>
        <begin position="58"/>
        <end position="309"/>
    </location>
</feature>
<keyword evidence="3" id="KW-1133">Transmembrane helix</keyword>
<evidence type="ECO:0000256" key="2">
    <source>
        <dbReference type="ARBA" id="ARBA00023157"/>
    </source>
</evidence>
<dbReference type="EMBL" id="CAJHUC010002445">
    <property type="protein sequence ID" value="CAD7703826.1"/>
    <property type="molecule type" value="Genomic_DNA"/>
</dbReference>
<dbReference type="InterPro" id="IPR043504">
    <property type="entry name" value="Peptidase_S1_PA_chymotrypsin"/>
</dbReference>
<feature type="transmembrane region" description="Helical" evidence="3">
    <location>
        <begin position="12"/>
        <end position="32"/>
    </location>
</feature>
<evidence type="ECO:0000313" key="5">
    <source>
        <dbReference type="EMBL" id="CAD7703826.1"/>
    </source>
</evidence>
<dbReference type="PRINTS" id="PR00722">
    <property type="entry name" value="CHYMOTRYPSIN"/>
</dbReference>
<dbReference type="InterPro" id="IPR050430">
    <property type="entry name" value="Peptidase_S1"/>
</dbReference>
<evidence type="ECO:0000256" key="1">
    <source>
        <dbReference type="ARBA" id="ARBA00007664"/>
    </source>
</evidence>
<evidence type="ECO:0000313" key="6">
    <source>
        <dbReference type="Proteomes" id="UP000708148"/>
    </source>
</evidence>
<comment type="caution">
    <text evidence="5">The sequence shown here is derived from an EMBL/GenBank/DDBJ whole genome shotgun (WGS) entry which is preliminary data.</text>
</comment>
<proteinExistence type="inferred from homology"/>
<dbReference type="GO" id="GO:0004252">
    <property type="term" value="F:serine-type endopeptidase activity"/>
    <property type="evidence" value="ECO:0007669"/>
    <property type="project" value="InterPro"/>
</dbReference>
<dbReference type="InterPro" id="IPR001254">
    <property type="entry name" value="Trypsin_dom"/>
</dbReference>
<dbReference type="Gene3D" id="2.40.10.10">
    <property type="entry name" value="Trypsin-like serine proteases"/>
    <property type="match status" value="1"/>
</dbReference>
<dbReference type="PANTHER" id="PTHR24276">
    <property type="entry name" value="POLYSERASE-RELATED"/>
    <property type="match status" value="1"/>
</dbReference>
<keyword evidence="2" id="KW-1015">Disulfide bond</keyword>
<evidence type="ECO:0000256" key="3">
    <source>
        <dbReference type="SAM" id="Phobius"/>
    </source>
</evidence>
<protein>
    <recommendedName>
        <fullName evidence="4">Peptidase S1 domain-containing protein</fullName>
    </recommendedName>
</protein>
<dbReference type="PANTHER" id="PTHR24276:SF98">
    <property type="entry name" value="FI18310P1-RELATED"/>
    <property type="match status" value="1"/>
</dbReference>
<accession>A0A8S1JD57</accession>
<dbReference type="AlphaFoldDB" id="A0A8S1JD57"/>
<name>A0A8S1JD57_9CHLO</name>